<dbReference type="GO" id="GO:0016787">
    <property type="term" value="F:hydrolase activity"/>
    <property type="evidence" value="ECO:0007669"/>
    <property type="project" value="UniProtKB-KW"/>
</dbReference>
<dbReference type="Proteomes" id="UP000278733">
    <property type="component" value="Chromosome"/>
</dbReference>
<proteinExistence type="predicted"/>
<dbReference type="STRING" id="758.GCA_000730685_01304"/>
<dbReference type="GO" id="GO:0000725">
    <property type="term" value="P:recombinational repair"/>
    <property type="evidence" value="ECO:0007669"/>
    <property type="project" value="TreeGrafter"/>
</dbReference>
<dbReference type="InterPro" id="IPR027417">
    <property type="entry name" value="P-loop_NTPase"/>
</dbReference>
<feature type="domain" description="UvrD-like helicase C-terminal" evidence="6">
    <location>
        <begin position="1"/>
        <end position="232"/>
    </location>
</feature>
<dbReference type="SUPFAM" id="SSF52540">
    <property type="entry name" value="P-loop containing nucleoside triphosphate hydrolases"/>
    <property type="match status" value="1"/>
</dbReference>
<dbReference type="GO" id="GO:0005829">
    <property type="term" value="C:cytosol"/>
    <property type="evidence" value="ECO:0007669"/>
    <property type="project" value="TreeGrafter"/>
</dbReference>
<dbReference type="GO" id="GO:0005524">
    <property type="term" value="F:ATP binding"/>
    <property type="evidence" value="ECO:0007669"/>
    <property type="project" value="UniProtKB-KW"/>
</dbReference>
<dbReference type="PROSITE" id="PS51217">
    <property type="entry name" value="UVRD_HELICASE_CTER"/>
    <property type="match status" value="1"/>
</dbReference>
<keyword evidence="3 7" id="KW-0347">Helicase</keyword>
<evidence type="ECO:0000256" key="5">
    <source>
        <dbReference type="ARBA" id="ARBA00034923"/>
    </source>
</evidence>
<dbReference type="GO" id="GO:0003677">
    <property type="term" value="F:DNA binding"/>
    <property type="evidence" value="ECO:0007669"/>
    <property type="project" value="InterPro"/>
</dbReference>
<name>A0A3S4U235_9PAST</name>
<dbReference type="GO" id="GO:0033202">
    <property type="term" value="C:DNA helicase complex"/>
    <property type="evidence" value="ECO:0007669"/>
    <property type="project" value="TreeGrafter"/>
</dbReference>
<dbReference type="Pfam" id="PF13361">
    <property type="entry name" value="UvrD_C"/>
    <property type="match status" value="1"/>
</dbReference>
<dbReference type="Gene3D" id="3.40.50.300">
    <property type="entry name" value="P-loop containing nucleotide triphosphate hydrolases"/>
    <property type="match status" value="1"/>
</dbReference>
<accession>A0A3S4U235</accession>
<keyword evidence="1" id="KW-0547">Nucleotide-binding</keyword>
<evidence type="ECO:0000256" key="2">
    <source>
        <dbReference type="ARBA" id="ARBA00022801"/>
    </source>
</evidence>
<evidence type="ECO:0000313" key="7">
    <source>
        <dbReference type="EMBL" id="VEH68020.1"/>
    </source>
</evidence>
<dbReference type="EMBL" id="LR134405">
    <property type="protein sequence ID" value="VEH68020.1"/>
    <property type="molecule type" value="Genomic_DNA"/>
</dbReference>
<organism evidence="7 8">
    <name type="scientific">Rodentibacter pneumotropicus</name>
    <dbReference type="NCBI Taxonomy" id="758"/>
    <lineage>
        <taxon>Bacteria</taxon>
        <taxon>Pseudomonadati</taxon>
        <taxon>Pseudomonadota</taxon>
        <taxon>Gammaproteobacteria</taxon>
        <taxon>Pasteurellales</taxon>
        <taxon>Pasteurellaceae</taxon>
        <taxon>Rodentibacter</taxon>
    </lineage>
</organism>
<evidence type="ECO:0000256" key="4">
    <source>
        <dbReference type="ARBA" id="ARBA00022840"/>
    </source>
</evidence>
<dbReference type="PANTHER" id="PTHR11070:SF2">
    <property type="entry name" value="ATP-DEPENDENT DNA HELICASE SRS2"/>
    <property type="match status" value="1"/>
</dbReference>
<dbReference type="InterPro" id="IPR014017">
    <property type="entry name" value="DNA_helicase_UvrD-like_C"/>
</dbReference>
<keyword evidence="4" id="KW-0067">ATP-binding</keyword>
<sequence length="321" mass="36924">MASQIQDWVENGGKLDDCAVLYRSNSQSRVIEEALIRCQIPYRIYGGMRFFERQEIKDALAYLRLINNRQDDAAFERVINTPSRGIGDRTLNILRNLTRERQITLWQAIQIAIHENMLTGRASTALLRFQELINSLQQDTFKMPLFAQTDFVIKHSGLYDMYKQEKGEKGEVRIENLEELVTATREFVKPDDADEMTELTAFLTHASLEAGEEQASPHQSCVEMMTLHSAKGLEFPRVFMVGVEEGLFPSFRSFEEPGRLEEERRLAYVGITRAKQNSLFPMRKAAVCMQKKSDICSPVLSQSYHKSVSKKFVCGERLHER</sequence>
<reference evidence="7 8" key="1">
    <citation type="submission" date="2018-12" db="EMBL/GenBank/DDBJ databases">
        <authorList>
            <consortium name="Pathogen Informatics"/>
        </authorList>
    </citation>
    <scope>NUCLEOTIDE SEQUENCE [LARGE SCALE GENOMIC DNA]</scope>
    <source>
        <strain evidence="7 8">NCTC8284</strain>
    </source>
</reference>
<dbReference type="InterPro" id="IPR000212">
    <property type="entry name" value="DNA_helicase_UvrD/REP"/>
</dbReference>
<dbReference type="Gene3D" id="1.10.486.10">
    <property type="entry name" value="PCRA, domain 4"/>
    <property type="match status" value="1"/>
</dbReference>
<dbReference type="FunFam" id="1.10.486.10:FF:000001">
    <property type="entry name" value="DNA helicase"/>
    <property type="match status" value="1"/>
</dbReference>
<evidence type="ECO:0000256" key="1">
    <source>
        <dbReference type="ARBA" id="ARBA00022741"/>
    </source>
</evidence>
<dbReference type="GO" id="GO:0043138">
    <property type="term" value="F:3'-5' DNA helicase activity"/>
    <property type="evidence" value="ECO:0007669"/>
    <property type="project" value="TreeGrafter"/>
</dbReference>
<protein>
    <recommendedName>
        <fullName evidence="5">DNA 3'-5' helicase II</fullName>
    </recommendedName>
</protein>
<dbReference type="PANTHER" id="PTHR11070">
    <property type="entry name" value="UVRD / RECB / PCRA DNA HELICASE FAMILY MEMBER"/>
    <property type="match status" value="1"/>
</dbReference>
<keyword evidence="2 7" id="KW-0378">Hydrolase</keyword>
<evidence type="ECO:0000259" key="6">
    <source>
        <dbReference type="PROSITE" id="PS51217"/>
    </source>
</evidence>
<dbReference type="KEGG" id="rpne:NCTC8284_03235"/>
<dbReference type="AlphaFoldDB" id="A0A3S4U235"/>
<evidence type="ECO:0000313" key="8">
    <source>
        <dbReference type="Proteomes" id="UP000278733"/>
    </source>
</evidence>
<evidence type="ECO:0000256" key="3">
    <source>
        <dbReference type="ARBA" id="ARBA00022806"/>
    </source>
</evidence>
<gene>
    <name evidence="7" type="primary">uvrD_1</name>
    <name evidence="7" type="ORF">NCTC8284_03235</name>
</gene>